<dbReference type="STRING" id="1122154.SAMN02746068_01782"/>
<evidence type="ECO:0008006" key="6">
    <source>
        <dbReference type="Google" id="ProtNLM"/>
    </source>
</evidence>
<evidence type="ECO:0000256" key="1">
    <source>
        <dbReference type="SAM" id="Phobius"/>
    </source>
</evidence>
<dbReference type="RefSeq" id="WP_072353641.1">
    <property type="nucleotide sequence ID" value="NZ_FPKS01000012.1"/>
</dbReference>
<feature type="transmembrane region" description="Helical" evidence="1">
    <location>
        <begin position="267"/>
        <end position="287"/>
    </location>
</feature>
<feature type="transmembrane region" description="Helical" evidence="1">
    <location>
        <begin position="222"/>
        <end position="247"/>
    </location>
</feature>
<reference evidence="3 4" key="2">
    <citation type="submission" date="2016-11" db="EMBL/GenBank/DDBJ databases">
        <authorList>
            <person name="Jaros S."/>
            <person name="Januszkiewicz K."/>
            <person name="Wedrychowicz H."/>
        </authorList>
    </citation>
    <scope>NUCLEOTIDE SEQUENCE [LARGE SCALE GENOMIC DNA]</scope>
    <source>
        <strain evidence="3 4">DSM 22330</strain>
    </source>
</reference>
<gene>
    <name evidence="2" type="ORF">RR45_GL000510</name>
    <name evidence="3" type="ORF">SAMN02746068_01782</name>
</gene>
<feature type="transmembrane region" description="Helical" evidence="1">
    <location>
        <begin position="9"/>
        <end position="27"/>
    </location>
</feature>
<dbReference type="EMBL" id="FPKS01000012">
    <property type="protein sequence ID" value="SFZ75929.1"/>
    <property type="molecule type" value="Genomic_DNA"/>
</dbReference>
<feature type="transmembrane region" description="Helical" evidence="1">
    <location>
        <begin position="544"/>
        <end position="570"/>
    </location>
</feature>
<feature type="transmembrane region" description="Helical" evidence="1">
    <location>
        <begin position="617"/>
        <end position="639"/>
    </location>
</feature>
<feature type="transmembrane region" description="Helical" evidence="1">
    <location>
        <begin position="185"/>
        <end position="210"/>
    </location>
</feature>
<dbReference type="Proteomes" id="UP000218979">
    <property type="component" value="Unassembled WGS sequence"/>
</dbReference>
<keyword evidence="5" id="KW-1185">Reference proteome</keyword>
<protein>
    <recommendedName>
        <fullName evidence="6">Bacteriocin-associated integral membrane (Putative immunity) protein</fullName>
    </recommendedName>
</protein>
<dbReference type="Proteomes" id="UP000185655">
    <property type="component" value="Unassembled WGS sequence"/>
</dbReference>
<name>A0A1K2HHG0_9LACT</name>
<dbReference type="AlphaFoldDB" id="A0A1K2HHG0"/>
<evidence type="ECO:0000313" key="2">
    <source>
        <dbReference type="EMBL" id="PCS02703.1"/>
    </source>
</evidence>
<accession>A0A1K2HHG0</accession>
<dbReference type="EMBL" id="JXJT01000014">
    <property type="protein sequence ID" value="PCS02703.1"/>
    <property type="molecule type" value="Genomic_DNA"/>
</dbReference>
<reference evidence="2 5" key="1">
    <citation type="submission" date="2014-12" db="EMBL/GenBank/DDBJ databases">
        <title>Draft genome sequences of 10 type strains of Lactococcus.</title>
        <authorList>
            <person name="Sun Z."/>
            <person name="Zhong Z."/>
            <person name="Liu W."/>
            <person name="Zhang W."/>
            <person name="Zhang H."/>
        </authorList>
    </citation>
    <scope>NUCLEOTIDE SEQUENCE [LARGE SCALE GENOMIC DNA]</scope>
    <source>
        <strain evidence="2 5">DSM 22330</strain>
    </source>
</reference>
<sequence length="656" mass="74955">MKKILQSKYLIIFIVTFFLGLLSFVQVREIKSYIVYPASETLSIKQVDDTKANKVYFEILEQFAVTHHIELYYPVVTSGKTETFTFGKGEDLTKLKNSYVVGGYWSSDNLSQDDLKFLKNKGIISEKFPAFSPQMSGLSFLFSGLKSLITWGIIITFITILTLLKLLKSKAVIIRRSLGTLRKYALIELVTDVASYLVFGMSVFTLVGILNGGLVYTNVFSMVIALFLTLSIVIIILLILANLLVFLVIQFSNPISIFKNKLPNKGFLGILSVLNIFILIIFGTSLIKTIKTIQPIYEAYHSMSQWQNYQDYLTYSRHGLDNPNSIDEDHRLDKNQMAEELTYTRKWAAFYLAYPKEKVITNMPLNWQVEAVSETAYSSQNTHIVNRQFLKENQKMGYLEKLAEPVKNYLYTIYLPEKYTDERENLEKLLDMGELSLDKTISKFQFITIKNGQETFQFNSTIEGQAIPEQLQKDQIFVVVNTALLDMTNIVAADLPRALSEQSIFERHGFDGIAKQTDVQKGILDTTNVYQRMSTYVTELFNSLLANAISLVLLFIFQIMIFYKFISLAIRLKAKQIVITALYRPKSKKIFFSILALAFGINIVSSIGVWLLTKELVLILIMLSFLILEMLILMTVSAIKLKKYRVQILKGEVEVV</sequence>
<evidence type="ECO:0000313" key="3">
    <source>
        <dbReference type="EMBL" id="SFZ75929.1"/>
    </source>
</evidence>
<organism evidence="3 4">
    <name type="scientific">Pseudolactococcus chungangensis CAU 28 = DSM 22330</name>
    <dbReference type="NCBI Taxonomy" id="1122154"/>
    <lineage>
        <taxon>Bacteria</taxon>
        <taxon>Bacillati</taxon>
        <taxon>Bacillota</taxon>
        <taxon>Bacilli</taxon>
        <taxon>Lactobacillales</taxon>
        <taxon>Streptococcaceae</taxon>
        <taxon>Pseudolactococcus</taxon>
    </lineage>
</organism>
<feature type="transmembrane region" description="Helical" evidence="1">
    <location>
        <begin position="590"/>
        <end position="611"/>
    </location>
</feature>
<evidence type="ECO:0000313" key="4">
    <source>
        <dbReference type="Proteomes" id="UP000185655"/>
    </source>
</evidence>
<feature type="transmembrane region" description="Helical" evidence="1">
    <location>
        <begin position="140"/>
        <end position="164"/>
    </location>
</feature>
<keyword evidence="1" id="KW-0812">Transmembrane</keyword>
<dbReference type="OrthoDB" id="9936330at2"/>
<proteinExistence type="predicted"/>
<keyword evidence="1" id="KW-0472">Membrane</keyword>
<evidence type="ECO:0000313" key="5">
    <source>
        <dbReference type="Proteomes" id="UP000218979"/>
    </source>
</evidence>
<keyword evidence="1" id="KW-1133">Transmembrane helix</keyword>